<gene>
    <name evidence="2" type="ORF">BIW11_10929</name>
</gene>
<dbReference type="AlphaFoldDB" id="A0A1V9XDB7"/>
<feature type="transmembrane region" description="Helical" evidence="1">
    <location>
        <begin position="75"/>
        <end position="94"/>
    </location>
</feature>
<comment type="caution">
    <text evidence="2">The sequence shown here is derived from an EMBL/GenBank/DDBJ whole genome shotgun (WGS) entry which is preliminary data.</text>
</comment>
<evidence type="ECO:0000256" key="1">
    <source>
        <dbReference type="SAM" id="Phobius"/>
    </source>
</evidence>
<feature type="transmembrane region" description="Helical" evidence="1">
    <location>
        <begin position="47"/>
        <end position="69"/>
    </location>
</feature>
<name>A0A1V9XDB7_9ACAR</name>
<keyword evidence="1" id="KW-0812">Transmembrane</keyword>
<evidence type="ECO:0000313" key="3">
    <source>
        <dbReference type="Proteomes" id="UP000192247"/>
    </source>
</evidence>
<accession>A0A1V9XDB7</accession>
<keyword evidence="1" id="KW-0472">Membrane</keyword>
<feature type="non-terminal residue" evidence="2">
    <location>
        <position position="1"/>
    </location>
</feature>
<dbReference type="OrthoDB" id="10639723at2759"/>
<keyword evidence="2" id="KW-0675">Receptor</keyword>
<feature type="transmembrane region" description="Helical" evidence="1">
    <location>
        <begin position="20"/>
        <end position="40"/>
    </location>
</feature>
<protein>
    <submittedName>
        <fullName evidence="2">Retinoic acid receptor RXR-alpha-like</fullName>
    </submittedName>
</protein>
<evidence type="ECO:0000313" key="2">
    <source>
        <dbReference type="EMBL" id="OQR71537.1"/>
    </source>
</evidence>
<sequence length="133" mass="14814">LVLFFVHIFPRVKAHPPLNILFSTLFLTAFVYLAAVLSVIIGTATPFMCNLIMFVACWQLMACSLLGVQFDSAKGRWTCALIYLADFIIVAIFLPSRIIDKIVAFFVTVCVAKVQISKVNEVIEKALQEQDAV</sequence>
<keyword evidence="1" id="KW-1133">Transmembrane helix</keyword>
<proteinExistence type="predicted"/>
<reference evidence="2 3" key="1">
    <citation type="journal article" date="2017" name="Gigascience">
        <title>Draft genome of the honey bee ectoparasitic mite, Tropilaelaps mercedesae, is shaped by the parasitic life history.</title>
        <authorList>
            <person name="Dong X."/>
            <person name="Armstrong S.D."/>
            <person name="Xia D."/>
            <person name="Makepeace B.L."/>
            <person name="Darby A.C."/>
            <person name="Kadowaki T."/>
        </authorList>
    </citation>
    <scope>NUCLEOTIDE SEQUENCE [LARGE SCALE GENOMIC DNA]</scope>
    <source>
        <strain evidence="2">Wuxi-XJTLU</strain>
    </source>
</reference>
<keyword evidence="3" id="KW-1185">Reference proteome</keyword>
<dbReference type="EMBL" id="MNPL01014281">
    <property type="protein sequence ID" value="OQR71537.1"/>
    <property type="molecule type" value="Genomic_DNA"/>
</dbReference>
<dbReference type="Proteomes" id="UP000192247">
    <property type="component" value="Unassembled WGS sequence"/>
</dbReference>
<organism evidence="2 3">
    <name type="scientific">Tropilaelaps mercedesae</name>
    <dbReference type="NCBI Taxonomy" id="418985"/>
    <lineage>
        <taxon>Eukaryota</taxon>
        <taxon>Metazoa</taxon>
        <taxon>Ecdysozoa</taxon>
        <taxon>Arthropoda</taxon>
        <taxon>Chelicerata</taxon>
        <taxon>Arachnida</taxon>
        <taxon>Acari</taxon>
        <taxon>Parasitiformes</taxon>
        <taxon>Mesostigmata</taxon>
        <taxon>Gamasina</taxon>
        <taxon>Dermanyssoidea</taxon>
        <taxon>Laelapidae</taxon>
        <taxon>Tropilaelaps</taxon>
    </lineage>
</organism>
<dbReference type="InParanoid" id="A0A1V9XDB7"/>